<evidence type="ECO:0000313" key="6">
    <source>
        <dbReference type="EMBL" id="SHK60997.1"/>
    </source>
</evidence>
<reference evidence="6 7" key="1">
    <citation type="submission" date="2016-11" db="EMBL/GenBank/DDBJ databases">
        <authorList>
            <person name="Varghese N."/>
            <person name="Submissions S."/>
        </authorList>
    </citation>
    <scope>NUCLEOTIDE SEQUENCE [LARGE SCALE GENOMIC DNA]</scope>
    <source>
        <strain evidence="6 7">CGMCC 1.12174</strain>
        <strain evidence="5 8">DSM 26351</strain>
    </source>
</reference>
<dbReference type="Proteomes" id="UP000198940">
    <property type="component" value="Unassembled WGS sequence"/>
</dbReference>
<evidence type="ECO:0000256" key="1">
    <source>
        <dbReference type="ARBA" id="ARBA00023015"/>
    </source>
</evidence>
<dbReference type="PROSITE" id="PS01124">
    <property type="entry name" value="HTH_ARAC_FAMILY_2"/>
    <property type="match status" value="1"/>
</dbReference>
<dbReference type="InterPro" id="IPR003313">
    <property type="entry name" value="AraC-bd"/>
</dbReference>
<dbReference type="RefSeq" id="WP_072878514.1">
    <property type="nucleotide sequence ID" value="NZ_FOKU01000003.1"/>
</dbReference>
<dbReference type="GO" id="GO:0043565">
    <property type="term" value="F:sequence-specific DNA binding"/>
    <property type="evidence" value="ECO:0007669"/>
    <property type="project" value="InterPro"/>
</dbReference>
<accession>A0A1M6TVM3</accession>
<dbReference type="SUPFAM" id="SSF46689">
    <property type="entry name" value="Homeodomain-like"/>
    <property type="match status" value="1"/>
</dbReference>
<keyword evidence="2 5" id="KW-0238">DNA-binding</keyword>
<name>A0A1M6TVM3_9FLAO</name>
<dbReference type="AlphaFoldDB" id="A0A1M6TVM3"/>
<dbReference type="Pfam" id="PF02311">
    <property type="entry name" value="AraC_binding"/>
    <property type="match status" value="1"/>
</dbReference>
<evidence type="ECO:0000259" key="4">
    <source>
        <dbReference type="PROSITE" id="PS01124"/>
    </source>
</evidence>
<evidence type="ECO:0000313" key="7">
    <source>
        <dbReference type="Proteomes" id="UP000184031"/>
    </source>
</evidence>
<gene>
    <name evidence="5" type="ORF">SAMN04487891_103374</name>
    <name evidence="6" type="ORF">SAMN05216293_1532</name>
</gene>
<dbReference type="SUPFAM" id="SSF51215">
    <property type="entry name" value="Regulatory protein AraC"/>
    <property type="match status" value="1"/>
</dbReference>
<dbReference type="GO" id="GO:0003700">
    <property type="term" value="F:DNA-binding transcription factor activity"/>
    <property type="evidence" value="ECO:0007669"/>
    <property type="project" value="InterPro"/>
</dbReference>
<keyword evidence="1" id="KW-0805">Transcription regulation</keyword>
<dbReference type="STRING" id="1055723.SAMN05216293_1532"/>
<dbReference type="InterPro" id="IPR018060">
    <property type="entry name" value="HTH_AraC"/>
</dbReference>
<dbReference type="EMBL" id="FOKU01000003">
    <property type="protein sequence ID" value="SFB90809.1"/>
    <property type="molecule type" value="Genomic_DNA"/>
</dbReference>
<dbReference type="PANTHER" id="PTHR43280">
    <property type="entry name" value="ARAC-FAMILY TRANSCRIPTIONAL REGULATOR"/>
    <property type="match status" value="1"/>
</dbReference>
<organism evidence="6 7">
    <name type="scientific">Flagellimonas taeanensis</name>
    <dbReference type="NCBI Taxonomy" id="1005926"/>
    <lineage>
        <taxon>Bacteria</taxon>
        <taxon>Pseudomonadati</taxon>
        <taxon>Bacteroidota</taxon>
        <taxon>Flavobacteriia</taxon>
        <taxon>Flavobacteriales</taxon>
        <taxon>Flavobacteriaceae</taxon>
        <taxon>Flagellimonas</taxon>
    </lineage>
</organism>
<feature type="domain" description="HTH araC/xylS-type" evidence="4">
    <location>
        <begin position="189"/>
        <end position="287"/>
    </location>
</feature>
<dbReference type="Proteomes" id="UP000184031">
    <property type="component" value="Unassembled WGS sequence"/>
</dbReference>
<dbReference type="InterPro" id="IPR014710">
    <property type="entry name" value="RmlC-like_jellyroll"/>
</dbReference>
<protein>
    <submittedName>
        <fullName evidence="5">AraC-type DNA-binding protein</fullName>
    </submittedName>
    <submittedName>
        <fullName evidence="6">Transcriptional regulator, AraC family</fullName>
    </submittedName>
</protein>
<dbReference type="InterPro" id="IPR009057">
    <property type="entry name" value="Homeodomain-like_sf"/>
</dbReference>
<sequence>MDVVKTYHNVNKADGSLSFGISKMEDIHKKRNGLPDEPHRHDYYTILVVKKGKGVHLVDFKTHPVTGNQVFFISPGQVHQLKEETSSFGYSIVFSAQFLAMNHILVDFIDDINLFNDFGNTPPLMVSEPEMDRILSYASEMEFYYRSHDTYKFEAIGALLKLLLIACHNLCSLNQLDSQTMEVGAVLVRNFKQLVNEKFKNWHHASAYADALHITPDHLNRVVKSLTGKTSKEHIQSRITIAAKRLLYFSALSQKEIAFELGFSEPANFSAFFKSCTGVSPSKFKELA</sequence>
<proteinExistence type="predicted"/>
<evidence type="ECO:0000256" key="2">
    <source>
        <dbReference type="ARBA" id="ARBA00023125"/>
    </source>
</evidence>
<keyword evidence="3" id="KW-0804">Transcription</keyword>
<evidence type="ECO:0000256" key="3">
    <source>
        <dbReference type="ARBA" id="ARBA00023163"/>
    </source>
</evidence>
<evidence type="ECO:0000313" key="8">
    <source>
        <dbReference type="Proteomes" id="UP000198940"/>
    </source>
</evidence>
<dbReference type="Gene3D" id="2.60.120.10">
    <property type="entry name" value="Jelly Rolls"/>
    <property type="match status" value="1"/>
</dbReference>
<dbReference type="OrthoDB" id="1096411at2"/>
<keyword evidence="8" id="KW-1185">Reference proteome</keyword>
<evidence type="ECO:0000313" key="5">
    <source>
        <dbReference type="EMBL" id="SFB90809.1"/>
    </source>
</evidence>
<dbReference type="PANTHER" id="PTHR43280:SF32">
    <property type="entry name" value="TRANSCRIPTIONAL REGULATORY PROTEIN"/>
    <property type="match status" value="1"/>
</dbReference>
<dbReference type="EMBL" id="FRAT01000003">
    <property type="protein sequence ID" value="SHK60997.1"/>
    <property type="molecule type" value="Genomic_DNA"/>
</dbReference>
<dbReference type="SMART" id="SM00342">
    <property type="entry name" value="HTH_ARAC"/>
    <property type="match status" value="1"/>
</dbReference>
<dbReference type="Gene3D" id="1.10.10.60">
    <property type="entry name" value="Homeodomain-like"/>
    <property type="match status" value="1"/>
</dbReference>
<dbReference type="InterPro" id="IPR037923">
    <property type="entry name" value="HTH-like"/>
</dbReference>
<comment type="caution">
    <text evidence="6">The sequence shown here is derived from an EMBL/GenBank/DDBJ whole genome shotgun (WGS) entry which is preliminary data.</text>
</comment>
<dbReference type="Pfam" id="PF12833">
    <property type="entry name" value="HTH_18"/>
    <property type="match status" value="1"/>
</dbReference>